<keyword evidence="2" id="KW-1133">Transmembrane helix</keyword>
<protein>
    <submittedName>
        <fullName evidence="3">Uncharacterized protein</fullName>
    </submittedName>
</protein>
<feature type="transmembrane region" description="Helical" evidence="2">
    <location>
        <begin position="30"/>
        <end position="49"/>
    </location>
</feature>
<keyword evidence="2" id="KW-0472">Membrane</keyword>
<comment type="caution">
    <text evidence="3">The sequence shown here is derived from an EMBL/GenBank/DDBJ whole genome shotgun (WGS) entry which is preliminary data.</text>
</comment>
<evidence type="ECO:0000256" key="1">
    <source>
        <dbReference type="SAM" id="MobiDB-lite"/>
    </source>
</evidence>
<evidence type="ECO:0000313" key="4">
    <source>
        <dbReference type="Proteomes" id="UP000316476"/>
    </source>
</evidence>
<gene>
    <name evidence="3" type="ORF">V7x_54640</name>
</gene>
<feature type="transmembrane region" description="Helical" evidence="2">
    <location>
        <begin position="280"/>
        <end position="300"/>
    </location>
</feature>
<accession>A0A5C6FDX8</accession>
<proteinExistence type="predicted"/>
<dbReference type="EMBL" id="SJPZ01000004">
    <property type="protein sequence ID" value="TWU59690.1"/>
    <property type="molecule type" value="Genomic_DNA"/>
</dbReference>
<feature type="transmembrane region" description="Helical" evidence="2">
    <location>
        <begin position="240"/>
        <end position="260"/>
    </location>
</feature>
<name>A0A5C6FDX8_9PLAN</name>
<dbReference type="Proteomes" id="UP000316476">
    <property type="component" value="Unassembled WGS sequence"/>
</dbReference>
<evidence type="ECO:0000313" key="3">
    <source>
        <dbReference type="EMBL" id="TWU59690.1"/>
    </source>
</evidence>
<feature type="transmembrane region" description="Helical" evidence="2">
    <location>
        <begin position="118"/>
        <end position="138"/>
    </location>
</feature>
<feature type="transmembrane region" description="Helical" evidence="2">
    <location>
        <begin position="159"/>
        <end position="182"/>
    </location>
</feature>
<dbReference type="AlphaFoldDB" id="A0A5C6FDX8"/>
<keyword evidence="2" id="KW-0812">Transmembrane</keyword>
<sequence length="331" mass="36300">MQRSFNPKTDRAVPPDDGDDGPPRPSAGRWTGGMFAVVALITTASTWWLVSDVSSTRWQSDGDRDRYLVMVNGLYYGAFSGFVWWSSCWRRGLARWTMVAAAVGGCAGVLAMQSGRPWMMYVASLVGLAAVQSFVFWFTRVPTWRPRESRAAVDVQYRIADLVALTAAVAIMITTLRAYYVLLTDADLGRSLRIRIGVPSDQYWTSIRHVLAGWCVVWIWLPIFSVLIGKTVLAARAFTWIGGGVAATAWSILALFVLSRLQVQVGGRPPELSSVYWGDYATFAVLYATSVAAIALSGRLDTEVAGGMMGVAPNHRLTNQPEQESDADEQG</sequence>
<feature type="transmembrane region" description="Helical" evidence="2">
    <location>
        <begin position="207"/>
        <end position="228"/>
    </location>
</feature>
<organism evidence="3 4">
    <name type="scientific">Crateriforma conspicua</name>
    <dbReference type="NCBI Taxonomy" id="2527996"/>
    <lineage>
        <taxon>Bacteria</taxon>
        <taxon>Pseudomonadati</taxon>
        <taxon>Planctomycetota</taxon>
        <taxon>Planctomycetia</taxon>
        <taxon>Planctomycetales</taxon>
        <taxon>Planctomycetaceae</taxon>
        <taxon>Crateriforma</taxon>
    </lineage>
</organism>
<feature type="transmembrane region" description="Helical" evidence="2">
    <location>
        <begin position="93"/>
        <end position="112"/>
    </location>
</feature>
<feature type="region of interest" description="Disordered" evidence="1">
    <location>
        <begin position="1"/>
        <end position="26"/>
    </location>
</feature>
<evidence type="ECO:0000256" key="2">
    <source>
        <dbReference type="SAM" id="Phobius"/>
    </source>
</evidence>
<feature type="transmembrane region" description="Helical" evidence="2">
    <location>
        <begin position="69"/>
        <end position="86"/>
    </location>
</feature>
<reference evidence="3 4" key="1">
    <citation type="submission" date="2019-02" db="EMBL/GenBank/DDBJ databases">
        <title>Deep-cultivation of Planctomycetes and their phenomic and genomic characterization uncovers novel biology.</title>
        <authorList>
            <person name="Wiegand S."/>
            <person name="Jogler M."/>
            <person name="Boedeker C."/>
            <person name="Pinto D."/>
            <person name="Vollmers J."/>
            <person name="Rivas-Marin E."/>
            <person name="Kohn T."/>
            <person name="Peeters S.H."/>
            <person name="Heuer A."/>
            <person name="Rast P."/>
            <person name="Oberbeckmann S."/>
            <person name="Bunk B."/>
            <person name="Jeske O."/>
            <person name="Meyerdierks A."/>
            <person name="Storesund J.E."/>
            <person name="Kallscheuer N."/>
            <person name="Luecker S."/>
            <person name="Lage O.M."/>
            <person name="Pohl T."/>
            <person name="Merkel B.J."/>
            <person name="Hornburger P."/>
            <person name="Mueller R.-W."/>
            <person name="Bruemmer F."/>
            <person name="Labrenz M."/>
            <person name="Spormann A.M."/>
            <person name="Op Den Camp H."/>
            <person name="Overmann J."/>
            <person name="Amann R."/>
            <person name="Jetten M.S.M."/>
            <person name="Mascher T."/>
            <person name="Medema M.H."/>
            <person name="Devos D.P."/>
            <person name="Kaster A.-K."/>
            <person name="Ovreas L."/>
            <person name="Rohde M."/>
            <person name="Galperin M.Y."/>
            <person name="Jogler C."/>
        </authorList>
    </citation>
    <scope>NUCLEOTIDE SEQUENCE [LARGE SCALE GENOMIC DNA]</scope>
    <source>
        <strain evidence="3 4">V7</strain>
    </source>
</reference>